<feature type="chain" id="PRO_5017615125" evidence="1">
    <location>
        <begin position="20"/>
        <end position="150"/>
    </location>
</feature>
<evidence type="ECO:0000256" key="1">
    <source>
        <dbReference type="SAM" id="SignalP"/>
    </source>
</evidence>
<feature type="signal peptide" evidence="1">
    <location>
        <begin position="1"/>
        <end position="19"/>
    </location>
</feature>
<comment type="caution">
    <text evidence="2">The sequence shown here is derived from an EMBL/GenBank/DDBJ whole genome shotgun (WGS) entry which is preliminary data.</text>
</comment>
<dbReference type="EMBL" id="QREG01000004">
    <property type="protein sequence ID" value="REE01134.1"/>
    <property type="molecule type" value="Genomic_DNA"/>
</dbReference>
<evidence type="ECO:0000313" key="3">
    <source>
        <dbReference type="Proteomes" id="UP000256779"/>
    </source>
</evidence>
<keyword evidence="1" id="KW-0732">Signal</keyword>
<dbReference type="AlphaFoldDB" id="A0A3D9L6N6"/>
<dbReference type="Proteomes" id="UP000256779">
    <property type="component" value="Unassembled WGS sequence"/>
</dbReference>
<keyword evidence="3" id="KW-1185">Reference proteome</keyword>
<proteinExistence type="predicted"/>
<gene>
    <name evidence="2" type="ORF">C7460_104154</name>
</gene>
<dbReference type="RefSeq" id="WP_115867220.1">
    <property type="nucleotide sequence ID" value="NZ_QREG01000004.1"/>
</dbReference>
<protein>
    <submittedName>
        <fullName evidence="2">Uncharacterized protein</fullName>
    </submittedName>
</protein>
<sequence length="150" mass="16358">MKAILNALFLSLIMLISFAELTAQPQKIGNADSYTSIAADTSLQDLNFQYFGNATTFTVGVLYSKGASEDSLSVLQVYHALIPDAATADLGRKISNDTLLQFDHPGPLEYKEQTITVPGGVGYLNFWYNKAATATDTFTLAPRIFIKPKL</sequence>
<accession>A0A3D9L6N6</accession>
<reference evidence="2 3" key="1">
    <citation type="submission" date="2018-07" db="EMBL/GenBank/DDBJ databases">
        <title>Genomic Encyclopedia of Type Strains, Phase IV (KMG-IV): sequencing the most valuable type-strain genomes for metagenomic binning, comparative biology and taxonomic classification.</title>
        <authorList>
            <person name="Goeker M."/>
        </authorList>
    </citation>
    <scope>NUCLEOTIDE SEQUENCE [LARGE SCALE GENOMIC DNA]</scope>
    <source>
        <strain evidence="2 3">DSM 4134</strain>
    </source>
</reference>
<name>A0A3D9L6N6_MARFU</name>
<organism evidence="2 3">
    <name type="scientific">Marinoscillum furvescens DSM 4134</name>
    <dbReference type="NCBI Taxonomy" id="1122208"/>
    <lineage>
        <taxon>Bacteria</taxon>
        <taxon>Pseudomonadati</taxon>
        <taxon>Bacteroidota</taxon>
        <taxon>Cytophagia</taxon>
        <taxon>Cytophagales</taxon>
        <taxon>Reichenbachiellaceae</taxon>
        <taxon>Marinoscillum</taxon>
    </lineage>
</organism>
<evidence type="ECO:0000313" key="2">
    <source>
        <dbReference type="EMBL" id="REE01134.1"/>
    </source>
</evidence>